<comment type="caution">
    <text evidence="9">The sequence shown here is derived from an EMBL/GenBank/DDBJ whole genome shotgun (WGS) entry which is preliminary data.</text>
</comment>
<evidence type="ECO:0000256" key="8">
    <source>
        <dbReference type="SAM" id="Phobius"/>
    </source>
</evidence>
<proteinExistence type="predicted"/>
<keyword evidence="6" id="KW-0325">Glycoprotein</keyword>
<reference evidence="9 10" key="1">
    <citation type="journal article" date="2020" name="G3 (Bethesda)">
        <title>Improved Reference Genome for Cyclotella cryptica CCMP332, a Model for Cell Wall Morphogenesis, Salinity Adaptation, and Lipid Production in Diatoms (Bacillariophyta).</title>
        <authorList>
            <person name="Roberts W.R."/>
            <person name="Downey K.M."/>
            <person name="Ruck E.C."/>
            <person name="Traller J.C."/>
            <person name="Alverson A.J."/>
        </authorList>
    </citation>
    <scope>NUCLEOTIDE SEQUENCE [LARGE SCALE GENOMIC DNA]</scope>
    <source>
        <strain evidence="9 10">CCMP332</strain>
    </source>
</reference>
<keyword evidence="4 8" id="KW-1133">Transmembrane helix</keyword>
<keyword evidence="2 8" id="KW-0812">Transmembrane</keyword>
<feature type="transmembrane region" description="Helical" evidence="8">
    <location>
        <begin position="85"/>
        <end position="109"/>
    </location>
</feature>
<protein>
    <submittedName>
        <fullName evidence="9">Uncharacterized protein</fullName>
    </submittedName>
</protein>
<gene>
    <name evidence="9" type="ORF">HJC23_000706</name>
</gene>
<dbReference type="Proteomes" id="UP001516023">
    <property type="component" value="Unassembled WGS sequence"/>
</dbReference>
<organism evidence="9 10">
    <name type="scientific">Cyclotella cryptica</name>
    <dbReference type="NCBI Taxonomy" id="29204"/>
    <lineage>
        <taxon>Eukaryota</taxon>
        <taxon>Sar</taxon>
        <taxon>Stramenopiles</taxon>
        <taxon>Ochrophyta</taxon>
        <taxon>Bacillariophyta</taxon>
        <taxon>Coscinodiscophyceae</taxon>
        <taxon>Thalassiosirophycidae</taxon>
        <taxon>Stephanodiscales</taxon>
        <taxon>Stephanodiscaceae</taxon>
        <taxon>Cyclotella</taxon>
    </lineage>
</organism>
<evidence type="ECO:0000256" key="1">
    <source>
        <dbReference type="ARBA" id="ARBA00004606"/>
    </source>
</evidence>
<feature type="region of interest" description="Disordered" evidence="7">
    <location>
        <begin position="220"/>
        <end position="292"/>
    </location>
</feature>
<evidence type="ECO:0000256" key="5">
    <source>
        <dbReference type="ARBA" id="ARBA00023136"/>
    </source>
</evidence>
<evidence type="ECO:0000256" key="4">
    <source>
        <dbReference type="ARBA" id="ARBA00022989"/>
    </source>
</evidence>
<evidence type="ECO:0000256" key="7">
    <source>
        <dbReference type="SAM" id="MobiDB-lite"/>
    </source>
</evidence>
<name>A0ABD3Q9G1_9STRA</name>
<dbReference type="AlphaFoldDB" id="A0ABD3Q9G1"/>
<dbReference type="EMBL" id="JABMIG020000058">
    <property type="protein sequence ID" value="KAL3796953.1"/>
    <property type="molecule type" value="Genomic_DNA"/>
</dbReference>
<keyword evidence="5 8" id="KW-0472">Membrane</keyword>
<accession>A0ABD3Q9G1</accession>
<evidence type="ECO:0000313" key="9">
    <source>
        <dbReference type="EMBL" id="KAL3796953.1"/>
    </source>
</evidence>
<feature type="compositionally biased region" description="Basic and acidic residues" evidence="7">
    <location>
        <begin position="267"/>
        <end position="282"/>
    </location>
</feature>
<dbReference type="Pfam" id="PF13896">
    <property type="entry name" value="Glyco_transf_49"/>
    <property type="match status" value="1"/>
</dbReference>
<dbReference type="PANTHER" id="PTHR12270">
    <property type="entry name" value="GLYCOSYLTRANSFERASE-RELATED"/>
    <property type="match status" value="1"/>
</dbReference>
<comment type="subcellular location">
    <subcellularLocation>
        <location evidence="1">Membrane</location>
        <topology evidence="1">Single-pass type II membrane protein</topology>
    </subcellularLocation>
</comment>
<evidence type="ECO:0000313" key="10">
    <source>
        <dbReference type="Proteomes" id="UP001516023"/>
    </source>
</evidence>
<feature type="region of interest" description="Disordered" evidence="7">
    <location>
        <begin position="1"/>
        <end position="24"/>
    </location>
</feature>
<dbReference type="PANTHER" id="PTHR12270:SF52">
    <property type="entry name" value="GLYCOSYLTRANSFERASE-LIKE PROTEIN GNT13-RELATED"/>
    <property type="match status" value="1"/>
</dbReference>
<feature type="compositionally biased region" description="Basic and acidic residues" evidence="7">
    <location>
        <begin position="220"/>
        <end position="254"/>
    </location>
</feature>
<keyword evidence="10" id="KW-1185">Reference proteome</keyword>
<keyword evidence="3" id="KW-0735">Signal-anchor</keyword>
<dbReference type="GO" id="GO:0016020">
    <property type="term" value="C:membrane"/>
    <property type="evidence" value="ECO:0007669"/>
    <property type="project" value="UniProtKB-SubCell"/>
</dbReference>
<sequence>MMSRWRQRKSAALPEPTDDYGENFHHSPMYTPKKGFGAGGSSGRSRYGNGLDSTMSSPCNSFLLGGNFYAGKDKRKRHLPRHRTLWYRIFFSTPGRMGATTLVLLYLSWRYAIVPVTQSILEYGRYLSRDGQIGPTHRRNKLGKYQTTVSIADDNKARADLLKPLQIMKENAKKLEDRVESLRNADSASAGLTQQQSGLKRRNAIKNIVPIWFNRNGPIEAEKATNEQKTMKTSPEKETKKVDDGRKNEHRITKDVGSTASDQSSRNAEHLKDEEEAPRSNSEKLINSPSDQVNKRKIYHDNILVQIQHQLDNASKSRRRTLASLDEDMANSQNSCPKAGISSTQEVNITLVIQCSMDRIWLLSETCARWPNPIVLVVYLPADTVKDTTERSTIADSISEIMTRCPQMTVLTHVHDEGDEKGDSSTYPVNLMRNKGLDAVTTSHVLIMDVDLIPSSDLSHVIIDNLVDQITMFNETHPRKKNESLRLPMQAIVVPAFERKIDIPCPTIESCKSYMKNDPNFLPSLFYELKECVVNEDCIVFQADMNWEGHHTTDSEKWLNKKWYEGESAEDKVSSSKARRIRQIKCFDSLRYEPYVVLPWCPPSSSETPRPMTPYYDERFYGYGKNKIQHISHLRFRGLRFSVLPQSFVIHHPHPESNVKQVWNNKKENALHGNMDKLYRKYIAELEDEYADVDGVVPQCSSKKK</sequence>
<feature type="compositionally biased region" description="Polar residues" evidence="7">
    <location>
        <begin position="283"/>
        <end position="292"/>
    </location>
</feature>
<evidence type="ECO:0000256" key="3">
    <source>
        <dbReference type="ARBA" id="ARBA00022968"/>
    </source>
</evidence>
<dbReference type="InterPro" id="IPR051292">
    <property type="entry name" value="Xyl/GlcA_transferase"/>
</dbReference>
<evidence type="ECO:0000256" key="6">
    <source>
        <dbReference type="ARBA" id="ARBA00023180"/>
    </source>
</evidence>
<evidence type="ECO:0000256" key="2">
    <source>
        <dbReference type="ARBA" id="ARBA00022692"/>
    </source>
</evidence>
<feature type="compositionally biased region" description="Polar residues" evidence="7">
    <location>
        <begin position="256"/>
        <end position="266"/>
    </location>
</feature>